<dbReference type="PROSITE" id="PS50927">
    <property type="entry name" value="BULB_LECTIN"/>
    <property type="match status" value="1"/>
</dbReference>
<dbReference type="Proteomes" id="UP001370490">
    <property type="component" value="Unassembled WGS sequence"/>
</dbReference>
<dbReference type="Gene3D" id="2.90.10.10">
    <property type="entry name" value="Bulb-type lectin domain"/>
    <property type="match status" value="1"/>
</dbReference>
<dbReference type="AlphaFoldDB" id="A0AAN8ZVK5"/>
<evidence type="ECO:0000256" key="2">
    <source>
        <dbReference type="ARBA" id="ARBA00023180"/>
    </source>
</evidence>
<comment type="caution">
    <text evidence="4">The sequence shown here is derived from an EMBL/GenBank/DDBJ whole genome shotgun (WGS) entry which is preliminary data.</text>
</comment>
<dbReference type="Pfam" id="PF01453">
    <property type="entry name" value="B_lectin"/>
    <property type="match status" value="1"/>
</dbReference>
<protein>
    <submittedName>
        <fullName evidence="4">Bulb-type lectin domain</fullName>
    </submittedName>
</protein>
<gene>
    <name evidence="4" type="ORF">RJ641_000273</name>
</gene>
<keyword evidence="1" id="KW-0732">Signal</keyword>
<keyword evidence="5" id="KW-1185">Reference proteome</keyword>
<reference evidence="4 5" key="1">
    <citation type="submission" date="2023-12" db="EMBL/GenBank/DDBJ databases">
        <title>A high-quality genome assembly for Dillenia turbinata (Dilleniales).</title>
        <authorList>
            <person name="Chanderbali A."/>
        </authorList>
    </citation>
    <scope>NUCLEOTIDE SEQUENCE [LARGE SCALE GENOMIC DNA]</scope>
    <source>
        <strain evidence="4">LSX21</strain>
        <tissue evidence="4">Leaf</tissue>
    </source>
</reference>
<dbReference type="EMBL" id="JBAMMX010000001">
    <property type="protein sequence ID" value="KAK6946800.1"/>
    <property type="molecule type" value="Genomic_DNA"/>
</dbReference>
<dbReference type="InterPro" id="IPR001480">
    <property type="entry name" value="Bulb-type_lectin_dom"/>
</dbReference>
<name>A0AAN8ZVK5_9MAGN</name>
<dbReference type="InterPro" id="IPR036426">
    <property type="entry name" value="Bulb-type_lectin_dom_sf"/>
</dbReference>
<dbReference type="PANTHER" id="PTHR32444">
    <property type="entry name" value="BULB-TYPE LECTIN DOMAIN-CONTAINING PROTEIN"/>
    <property type="match status" value="1"/>
</dbReference>
<dbReference type="SUPFAM" id="SSF51110">
    <property type="entry name" value="alpha-D-mannose-specific plant lectins"/>
    <property type="match status" value="1"/>
</dbReference>
<evidence type="ECO:0000313" key="4">
    <source>
        <dbReference type="EMBL" id="KAK6946800.1"/>
    </source>
</evidence>
<organism evidence="4 5">
    <name type="scientific">Dillenia turbinata</name>
    <dbReference type="NCBI Taxonomy" id="194707"/>
    <lineage>
        <taxon>Eukaryota</taxon>
        <taxon>Viridiplantae</taxon>
        <taxon>Streptophyta</taxon>
        <taxon>Embryophyta</taxon>
        <taxon>Tracheophyta</taxon>
        <taxon>Spermatophyta</taxon>
        <taxon>Magnoliopsida</taxon>
        <taxon>eudicotyledons</taxon>
        <taxon>Gunneridae</taxon>
        <taxon>Pentapetalae</taxon>
        <taxon>Dilleniales</taxon>
        <taxon>Dilleniaceae</taxon>
        <taxon>Dillenia</taxon>
    </lineage>
</organism>
<keyword evidence="2" id="KW-0325">Glycoprotein</keyword>
<sequence length="190" mass="21106">MCREARYGLVEVEVEVLNETETHIRCYSYMLRHGTLLELEVSIDDLADKKESSVQFPSSIGIKENVDSSCHKARVSYVQWHKAQASNGHDLDATKTNPATLDSLDSPKNSSDGYLGIWFGMTTEQTAVWVANREEPMKDSSGILKKPQDGNLAVVDGNEVVHWSSITSLVSKNPVPELQDSENLILRNGN</sequence>
<dbReference type="SMART" id="SM00108">
    <property type="entry name" value="B_lectin"/>
    <property type="match status" value="1"/>
</dbReference>
<evidence type="ECO:0000259" key="3">
    <source>
        <dbReference type="PROSITE" id="PS50927"/>
    </source>
</evidence>
<evidence type="ECO:0000256" key="1">
    <source>
        <dbReference type="ARBA" id="ARBA00022729"/>
    </source>
</evidence>
<feature type="domain" description="Bulb-type lectin" evidence="3">
    <location>
        <begin position="82"/>
        <end position="190"/>
    </location>
</feature>
<accession>A0AAN8ZVK5</accession>
<evidence type="ECO:0000313" key="5">
    <source>
        <dbReference type="Proteomes" id="UP001370490"/>
    </source>
</evidence>
<proteinExistence type="predicted"/>
<dbReference type="PANTHER" id="PTHR32444:SF247">
    <property type="entry name" value="OS01G0958200 PROTEIN"/>
    <property type="match status" value="1"/>
</dbReference>